<dbReference type="PANTHER" id="PTHR21666">
    <property type="entry name" value="PEPTIDASE-RELATED"/>
    <property type="match status" value="1"/>
</dbReference>
<evidence type="ECO:0000313" key="3">
    <source>
        <dbReference type="Proteomes" id="UP001519288"/>
    </source>
</evidence>
<dbReference type="InterPro" id="IPR050570">
    <property type="entry name" value="Cell_wall_metabolism_enzyme"/>
</dbReference>
<proteinExistence type="predicted"/>
<dbReference type="SUPFAM" id="SSF51261">
    <property type="entry name" value="Duplicated hybrid motif"/>
    <property type="match status" value="1"/>
</dbReference>
<protein>
    <submittedName>
        <fullName evidence="2">Stage IV sporulation protein FA</fullName>
    </submittedName>
</protein>
<gene>
    <name evidence="2" type="ORF">J2Z69_001428</name>
</gene>
<organism evidence="2 3">
    <name type="scientific">Paenibacillus shirakamiensis</name>
    <dbReference type="NCBI Taxonomy" id="1265935"/>
    <lineage>
        <taxon>Bacteria</taxon>
        <taxon>Bacillati</taxon>
        <taxon>Bacillota</taxon>
        <taxon>Bacilli</taxon>
        <taxon>Bacillales</taxon>
        <taxon>Paenibacillaceae</taxon>
        <taxon>Paenibacillus</taxon>
    </lineage>
</organism>
<dbReference type="Proteomes" id="UP001519288">
    <property type="component" value="Unassembled WGS sequence"/>
</dbReference>
<dbReference type="InterPro" id="IPR016047">
    <property type="entry name" value="M23ase_b-sheet_dom"/>
</dbReference>
<dbReference type="Pfam" id="PF01551">
    <property type="entry name" value="Peptidase_M23"/>
    <property type="match status" value="1"/>
</dbReference>
<dbReference type="InterPro" id="IPR011055">
    <property type="entry name" value="Dup_hybrid_motif"/>
</dbReference>
<dbReference type="Gene3D" id="2.70.70.10">
    <property type="entry name" value="Glucose Permease (Domain IIA)"/>
    <property type="match status" value="1"/>
</dbReference>
<keyword evidence="3" id="KW-1185">Reference proteome</keyword>
<dbReference type="RefSeq" id="WP_209860606.1">
    <property type="nucleotide sequence ID" value="NZ_JAGGLD010000002.1"/>
</dbReference>
<reference evidence="2 3" key="1">
    <citation type="submission" date="2021-03" db="EMBL/GenBank/DDBJ databases">
        <title>Genomic Encyclopedia of Type Strains, Phase IV (KMG-IV): sequencing the most valuable type-strain genomes for metagenomic binning, comparative biology and taxonomic classification.</title>
        <authorList>
            <person name="Goeker M."/>
        </authorList>
    </citation>
    <scope>NUCLEOTIDE SEQUENCE [LARGE SCALE GENOMIC DNA]</scope>
    <source>
        <strain evidence="2 3">DSM 26806</strain>
    </source>
</reference>
<feature type="domain" description="M23ase beta-sheet core" evidence="1">
    <location>
        <begin position="210"/>
        <end position="295"/>
    </location>
</feature>
<dbReference type="CDD" id="cd12797">
    <property type="entry name" value="M23_peptidase"/>
    <property type="match status" value="1"/>
</dbReference>
<sequence length="302" mass="33873">MDINSNIKKRREERIKQLLTEPQNQGNLSLPLWNNEIDLAEYRIQNVYTPYPEQIETVFPEPDPELVWKQNGSRWRESPSTFYPGDSISPEPGKSSSFWRMMRIRILLSAAIFGALWGIQRYQPPWSLPITLFVKENLTHEMDFTAAEVWYENHFGGAPSFIPIFGQQAVQGEKVQGSRIFSSPLTGTIAQPFALNLKGIEIIPASKSISGLQIRTVETGRISDISQDAVQGLTVQIQHAGGYMSVYAHLGSITVEKGDWVEGGTEIGTLKTASAKQKVSPLYFALKKDGRYIDPADVIPFD</sequence>
<comment type="caution">
    <text evidence="2">The sequence shown here is derived from an EMBL/GenBank/DDBJ whole genome shotgun (WGS) entry which is preliminary data.</text>
</comment>
<evidence type="ECO:0000259" key="1">
    <source>
        <dbReference type="Pfam" id="PF01551"/>
    </source>
</evidence>
<evidence type="ECO:0000313" key="2">
    <source>
        <dbReference type="EMBL" id="MBP2000397.1"/>
    </source>
</evidence>
<accession>A0ABS4JFA5</accession>
<dbReference type="PANTHER" id="PTHR21666:SF270">
    <property type="entry name" value="MUREIN HYDROLASE ACTIVATOR ENVC"/>
    <property type="match status" value="1"/>
</dbReference>
<dbReference type="EMBL" id="JAGGLD010000002">
    <property type="protein sequence ID" value="MBP2000397.1"/>
    <property type="molecule type" value="Genomic_DNA"/>
</dbReference>
<name>A0ABS4JFA5_9BACL</name>